<comment type="caution">
    <text evidence="15">The sequence shown here is derived from an EMBL/GenBank/DDBJ whole genome shotgun (WGS) entry which is preliminary data.</text>
</comment>
<feature type="transmembrane region" description="Helical" evidence="13">
    <location>
        <begin position="622"/>
        <end position="643"/>
    </location>
</feature>
<keyword evidence="5" id="KW-0926">Vacuole</keyword>
<dbReference type="InterPro" id="IPR005829">
    <property type="entry name" value="Sugar_transporter_CS"/>
</dbReference>
<comment type="similarity">
    <text evidence="2">Belongs to the major facilitator superfamily. Sugar transporter (TC 2.A.1.1) family.</text>
</comment>
<keyword evidence="9 13" id="KW-0472">Membrane</keyword>
<feature type="transmembrane region" description="Helical" evidence="13">
    <location>
        <begin position="555"/>
        <end position="577"/>
    </location>
</feature>
<dbReference type="PRINTS" id="PR00171">
    <property type="entry name" value="SUGRTRNSPORT"/>
</dbReference>
<evidence type="ECO:0000256" key="12">
    <source>
        <dbReference type="SAM" id="MobiDB-lite"/>
    </source>
</evidence>
<evidence type="ECO:0000256" key="4">
    <source>
        <dbReference type="ARBA" id="ARBA00022553"/>
    </source>
</evidence>
<keyword evidence="3" id="KW-0813">Transport</keyword>
<evidence type="ECO:0000256" key="2">
    <source>
        <dbReference type="ARBA" id="ARBA00010992"/>
    </source>
</evidence>
<evidence type="ECO:0000256" key="5">
    <source>
        <dbReference type="ARBA" id="ARBA00022554"/>
    </source>
</evidence>
<dbReference type="InterPro" id="IPR036259">
    <property type="entry name" value="MFS_trans_sf"/>
</dbReference>
<feature type="transmembrane region" description="Helical" evidence="13">
    <location>
        <begin position="589"/>
        <end position="610"/>
    </location>
</feature>
<feature type="transmembrane region" description="Helical" evidence="13">
    <location>
        <begin position="98"/>
        <end position="121"/>
    </location>
</feature>
<evidence type="ECO:0000259" key="14">
    <source>
        <dbReference type="PROSITE" id="PS50850"/>
    </source>
</evidence>
<dbReference type="STRING" id="157652.A0A371DZM4"/>
<dbReference type="GO" id="GO:0022857">
    <property type="term" value="F:transmembrane transporter activity"/>
    <property type="evidence" value="ECO:0007669"/>
    <property type="project" value="InterPro"/>
</dbReference>
<dbReference type="InterPro" id="IPR005828">
    <property type="entry name" value="MFS_sugar_transport-like"/>
</dbReference>
<comment type="catalytic activity">
    <reaction evidence="10">
        <text>D-glucose(out) + H(+)(in) = D-glucose(in) + H(+)(out)</text>
        <dbReference type="Rhea" id="RHEA:73203"/>
        <dbReference type="ChEBI" id="CHEBI:4167"/>
        <dbReference type="ChEBI" id="CHEBI:15378"/>
    </reaction>
    <physiologicalReaction direction="left-to-right" evidence="10">
        <dbReference type="Rhea" id="RHEA:73204"/>
    </physiologicalReaction>
</comment>
<evidence type="ECO:0000256" key="6">
    <source>
        <dbReference type="ARBA" id="ARBA00022597"/>
    </source>
</evidence>
<dbReference type="FunFam" id="1.20.1250.20:FF:000108">
    <property type="entry name" value="Monosaccharide-sensing protein 2"/>
    <property type="match status" value="1"/>
</dbReference>
<reference evidence="15" key="1">
    <citation type="submission" date="2018-05" db="EMBL/GenBank/DDBJ databases">
        <title>Draft genome of Mucuna pruriens seed.</title>
        <authorList>
            <person name="Nnadi N.E."/>
            <person name="Vos R."/>
            <person name="Hasami M.H."/>
            <person name="Devisetty U.K."/>
            <person name="Aguiy J.C."/>
        </authorList>
    </citation>
    <scope>NUCLEOTIDE SEQUENCE [LARGE SCALE GENOMIC DNA]</scope>
    <source>
        <strain evidence="15">JCA_2017</strain>
    </source>
</reference>
<evidence type="ECO:0000256" key="9">
    <source>
        <dbReference type="ARBA" id="ARBA00023136"/>
    </source>
</evidence>
<feature type="transmembrane region" description="Helical" evidence="13">
    <location>
        <begin position="133"/>
        <end position="157"/>
    </location>
</feature>
<keyword evidence="16" id="KW-1185">Reference proteome</keyword>
<dbReference type="PANTHER" id="PTHR48020">
    <property type="entry name" value="PROTON MYO-INOSITOL COTRANSPORTER"/>
    <property type="match status" value="1"/>
</dbReference>
<dbReference type="PROSITE" id="PS00217">
    <property type="entry name" value="SUGAR_TRANSPORT_2"/>
    <property type="match status" value="1"/>
</dbReference>
<comment type="catalytic activity">
    <reaction evidence="11">
        <text>sucrose(out) + H(+)(in) = sucrose(in) + H(+)(out)</text>
        <dbReference type="Rhea" id="RHEA:73211"/>
        <dbReference type="ChEBI" id="CHEBI:15378"/>
        <dbReference type="ChEBI" id="CHEBI:17992"/>
    </reaction>
    <physiologicalReaction direction="left-to-right" evidence="11">
        <dbReference type="Rhea" id="RHEA:73212"/>
    </physiologicalReaction>
</comment>
<dbReference type="Proteomes" id="UP000257109">
    <property type="component" value="Unassembled WGS sequence"/>
</dbReference>
<gene>
    <name evidence="15" type="primary">MSSP2</name>
    <name evidence="15" type="ORF">CR513_62719</name>
</gene>
<evidence type="ECO:0000256" key="11">
    <source>
        <dbReference type="ARBA" id="ARBA00051074"/>
    </source>
</evidence>
<name>A0A371DZM4_MUCPR</name>
<dbReference type="OrthoDB" id="6339427at2759"/>
<evidence type="ECO:0000256" key="13">
    <source>
        <dbReference type="SAM" id="Phobius"/>
    </source>
</evidence>
<dbReference type="AlphaFoldDB" id="A0A371DZM4"/>
<protein>
    <submittedName>
        <fullName evidence="15">Monosaccharide-sensing protein 2</fullName>
    </submittedName>
</protein>
<evidence type="ECO:0000256" key="10">
    <source>
        <dbReference type="ARBA" id="ARBA00050663"/>
    </source>
</evidence>
<dbReference type="EMBL" id="QJKJ01017934">
    <property type="protein sequence ID" value="RDX57999.1"/>
    <property type="molecule type" value="Genomic_DNA"/>
</dbReference>
<evidence type="ECO:0000256" key="3">
    <source>
        <dbReference type="ARBA" id="ARBA00022448"/>
    </source>
</evidence>
<evidence type="ECO:0000313" key="16">
    <source>
        <dbReference type="Proteomes" id="UP000257109"/>
    </source>
</evidence>
<dbReference type="GO" id="GO:0009705">
    <property type="term" value="C:plant-type vacuole membrane"/>
    <property type="evidence" value="ECO:0007669"/>
    <property type="project" value="UniProtKB-ARBA"/>
</dbReference>
<dbReference type="InterPro" id="IPR003663">
    <property type="entry name" value="Sugar/inositol_transpt"/>
</dbReference>
<dbReference type="FunFam" id="1.20.1250.20:FF:000103">
    <property type="entry name" value="monosaccharide-sensing protein 2"/>
    <property type="match status" value="1"/>
</dbReference>
<evidence type="ECO:0000256" key="8">
    <source>
        <dbReference type="ARBA" id="ARBA00022989"/>
    </source>
</evidence>
<feature type="transmembrane region" description="Helical" evidence="13">
    <location>
        <begin position="163"/>
        <end position="185"/>
    </location>
</feature>
<dbReference type="Pfam" id="PF00083">
    <property type="entry name" value="Sugar_tr"/>
    <property type="match status" value="2"/>
</dbReference>
<keyword evidence="4" id="KW-0597">Phosphoprotein</keyword>
<accession>A0A371DZM4</accession>
<feature type="transmembrane region" description="Helical" evidence="13">
    <location>
        <begin position="43"/>
        <end position="63"/>
    </location>
</feature>
<feature type="domain" description="Major facilitator superfamily (MFS) profile" evidence="14">
    <location>
        <begin position="7"/>
        <end position="710"/>
    </location>
</feature>
<comment type="subcellular location">
    <subcellularLocation>
        <location evidence="1">Vacuole membrane</location>
        <topology evidence="1">Multi-pass membrane protein</topology>
    </subcellularLocation>
</comment>
<feature type="transmembrane region" description="Helical" evidence="13">
    <location>
        <begin position="655"/>
        <end position="675"/>
    </location>
</feature>
<proteinExistence type="inferred from homology"/>
<dbReference type="PANTHER" id="PTHR48020:SF35">
    <property type="entry name" value="SUGAR TRANSPORTER"/>
    <property type="match status" value="1"/>
</dbReference>
<dbReference type="SUPFAM" id="SSF103473">
    <property type="entry name" value="MFS general substrate transporter"/>
    <property type="match status" value="1"/>
</dbReference>
<evidence type="ECO:0000256" key="1">
    <source>
        <dbReference type="ARBA" id="ARBA00004128"/>
    </source>
</evidence>
<feature type="compositionally biased region" description="Polar residues" evidence="12">
    <location>
        <begin position="379"/>
        <end position="388"/>
    </location>
</feature>
<dbReference type="Gene3D" id="1.20.1250.20">
    <property type="entry name" value="MFS general substrate transporter like domains"/>
    <property type="match status" value="2"/>
</dbReference>
<feature type="transmembrane region" description="Helical" evidence="13">
    <location>
        <begin position="681"/>
        <end position="704"/>
    </location>
</feature>
<feature type="region of interest" description="Disordered" evidence="12">
    <location>
        <begin position="367"/>
        <end position="389"/>
    </location>
</feature>
<keyword evidence="6" id="KW-0762">Sugar transport</keyword>
<keyword evidence="8 13" id="KW-1133">Transmembrane helix</keyword>
<dbReference type="PROSITE" id="PS00216">
    <property type="entry name" value="SUGAR_TRANSPORT_1"/>
    <property type="match status" value="1"/>
</dbReference>
<dbReference type="InterPro" id="IPR020846">
    <property type="entry name" value="MFS_dom"/>
</dbReference>
<keyword evidence="7 13" id="KW-0812">Transmembrane</keyword>
<feature type="transmembrane region" description="Helical" evidence="13">
    <location>
        <begin position="75"/>
        <end position="92"/>
    </location>
</feature>
<dbReference type="PROSITE" id="PS50850">
    <property type="entry name" value="MFS"/>
    <property type="match status" value="1"/>
</dbReference>
<evidence type="ECO:0000313" key="15">
    <source>
        <dbReference type="EMBL" id="RDX57999.1"/>
    </source>
</evidence>
<sequence>MSGAVLVAIAAAIGNLLQGWDNATIAGSILYIKREFQLESKPTVEGLIVAMSLIGATVVTTCSGALSDLLGRRPMLIFSSVLYFVSSLVMLWSPNVYILLIARLLDGLGIGLAVTLVPLYISETAPPEIRGLLNTLPQFTGSAGMFLSYCMVFGMSLTKAPSWRLMLGVLSIPSLIYFILTLLFLPESPRWLVSRGRMLEAKKVLQRLRGREDVSGEMALLVEGLGVGGDTAIEEYIIGPANELADEEDPSREKDQIKLYEQGQSWVARPVAGQGSVGPISRKGSMASQSVLVDPLVTLFGSVHEKLPETGSTLFPHFGSMFSVGGNQPRNEDWDEESLAREGDDYVSDAAGGDSDDNLHSPLISRQTTSLDKDIPPHANSNLSSMRQGSLLHGNAGEPTGSTGIGGGWQLAWKWSEREGPDGNKEGGFKRIYLHQEGGCGSKRGSVVSLPGGDLPADGEVVQAAALVSQPALYNKELMDQRPVGPAMIHPSETAAKGPSWSDLFEPGVKHALIVGVGLQVLQQFSGINGVLYYTPQILEQAGVGFLLSNLGLGSTSSSFLISAVTTLLMLPCIAVAMRLMDISGRRTLLLSTIPILIVSLLILVLGSFVDLGSTANASISTISVIVYFCFFVMGFGPIPNILCAEIFPTRVRGLCIAICALTFWICDIIVTYTLPVMLNSVGLAGVFGIYAIVCFIAWVFVFLKVPETKGMPLEVIIEFFSVGAKQIADAKDN</sequence>
<organism evidence="15 16">
    <name type="scientific">Mucuna pruriens</name>
    <name type="common">Velvet bean</name>
    <name type="synonym">Dolichos pruriens</name>
    <dbReference type="NCBI Taxonomy" id="157652"/>
    <lineage>
        <taxon>Eukaryota</taxon>
        <taxon>Viridiplantae</taxon>
        <taxon>Streptophyta</taxon>
        <taxon>Embryophyta</taxon>
        <taxon>Tracheophyta</taxon>
        <taxon>Spermatophyta</taxon>
        <taxon>Magnoliopsida</taxon>
        <taxon>eudicotyledons</taxon>
        <taxon>Gunneridae</taxon>
        <taxon>Pentapetalae</taxon>
        <taxon>rosids</taxon>
        <taxon>fabids</taxon>
        <taxon>Fabales</taxon>
        <taxon>Fabaceae</taxon>
        <taxon>Papilionoideae</taxon>
        <taxon>50 kb inversion clade</taxon>
        <taxon>NPAAA clade</taxon>
        <taxon>indigoferoid/millettioid clade</taxon>
        <taxon>Phaseoleae</taxon>
        <taxon>Mucuna</taxon>
    </lineage>
</organism>
<dbReference type="InterPro" id="IPR050814">
    <property type="entry name" value="Myo-inositol_Transporter"/>
</dbReference>
<evidence type="ECO:0000256" key="7">
    <source>
        <dbReference type="ARBA" id="ARBA00022692"/>
    </source>
</evidence>